<proteinExistence type="predicted"/>
<feature type="compositionally biased region" description="Low complexity" evidence="3">
    <location>
        <begin position="170"/>
        <end position="201"/>
    </location>
</feature>
<keyword evidence="2" id="KW-0175">Coiled coil</keyword>
<dbReference type="eggNOG" id="COG3883">
    <property type="taxonomic scope" value="Bacteria"/>
</dbReference>
<feature type="coiled-coil region" evidence="2">
    <location>
        <begin position="55"/>
        <end position="96"/>
    </location>
</feature>
<feature type="domain" description="Peptidoglycan hydrolase PcsB coiled-coil" evidence="5">
    <location>
        <begin position="76"/>
        <end position="151"/>
    </location>
</feature>
<dbReference type="STRING" id="1118060.GCA_000311845_01179"/>
<name>A0A1Y3UEP0_9ACTN</name>
<accession>A0A1Y3UEP0</accession>
<dbReference type="Pfam" id="PF24568">
    <property type="entry name" value="CC_PcsB"/>
    <property type="match status" value="1"/>
</dbReference>
<evidence type="ECO:0000256" key="4">
    <source>
        <dbReference type="SAM" id="SignalP"/>
    </source>
</evidence>
<dbReference type="Proteomes" id="UP000196560">
    <property type="component" value="Unassembled WGS sequence"/>
</dbReference>
<feature type="compositionally biased region" description="Polar residues" evidence="3">
    <location>
        <begin position="214"/>
        <end position="225"/>
    </location>
</feature>
<dbReference type="EMBL" id="NFHO01000003">
    <property type="protein sequence ID" value="OUN43850.1"/>
    <property type="molecule type" value="Genomic_DNA"/>
</dbReference>
<evidence type="ECO:0000256" key="2">
    <source>
        <dbReference type="SAM" id="Coils"/>
    </source>
</evidence>
<evidence type="ECO:0000256" key="1">
    <source>
        <dbReference type="ARBA" id="ARBA00022729"/>
    </source>
</evidence>
<feature type="compositionally biased region" description="Basic and acidic residues" evidence="3">
    <location>
        <begin position="154"/>
        <end position="169"/>
    </location>
</feature>
<protein>
    <recommendedName>
        <fullName evidence="5">Peptidoglycan hydrolase PcsB coiled-coil domain-containing protein</fullName>
    </recommendedName>
</protein>
<feature type="signal peptide" evidence="4">
    <location>
        <begin position="1"/>
        <end position="32"/>
    </location>
</feature>
<gene>
    <name evidence="6" type="ORF">B5G21_02935</name>
</gene>
<dbReference type="InterPro" id="IPR057309">
    <property type="entry name" value="PcsB_CC"/>
</dbReference>
<keyword evidence="7" id="KW-1185">Reference proteome</keyword>
<sequence>MIANRPARAITCAVLAVALTAAPVLSPTIAFAVSEETQAELDSANQKVDDSMSAYNDAIAKLETLQAQIDENTAAIEQLEQEIPEKQQAASDAMREMYKYQQGSNQLVGVMVGSSSLSDFITSSTYMSQIQDSNSQTIEELNDMQAELEQKRTELEEQKKQLEEEKQKAADALAAAQQERQQAQAQAEAETAAELAAAAADTNPGEGTGVSGENPYSNATESGQEANVVVTPGVDWTVSREEFIAEWTGRIDAYLAGSPLAGYGATFAAAAWDYGVDPRWSPAISCIESSKGTYCANSHNAWGWTASGGGFRSFGSWEEGITAHVRYLKNMYGTTLTVAAAKRYCPPTWQDWYNKVGSEMNRI</sequence>
<evidence type="ECO:0000256" key="3">
    <source>
        <dbReference type="SAM" id="MobiDB-lite"/>
    </source>
</evidence>
<reference evidence="7" key="1">
    <citation type="submission" date="2017-04" db="EMBL/GenBank/DDBJ databases">
        <title>Function of individual gut microbiota members based on whole genome sequencing of pure cultures obtained from chicken caecum.</title>
        <authorList>
            <person name="Medvecky M."/>
            <person name="Cejkova D."/>
            <person name="Polansky O."/>
            <person name="Karasova D."/>
            <person name="Kubasova T."/>
            <person name="Cizek A."/>
            <person name="Rychlik I."/>
        </authorList>
    </citation>
    <scope>NUCLEOTIDE SEQUENCE [LARGE SCALE GENOMIC DNA]</scope>
    <source>
        <strain evidence="7">An70</strain>
    </source>
</reference>
<comment type="caution">
    <text evidence="6">The sequence shown here is derived from an EMBL/GenBank/DDBJ whole genome shotgun (WGS) entry which is preliminary data.</text>
</comment>
<keyword evidence="1 4" id="KW-0732">Signal</keyword>
<evidence type="ECO:0000313" key="7">
    <source>
        <dbReference type="Proteomes" id="UP000196560"/>
    </source>
</evidence>
<evidence type="ECO:0000259" key="5">
    <source>
        <dbReference type="Pfam" id="PF24568"/>
    </source>
</evidence>
<evidence type="ECO:0000313" key="6">
    <source>
        <dbReference type="EMBL" id="OUN43850.1"/>
    </source>
</evidence>
<dbReference type="AlphaFoldDB" id="A0A1Y3UEP0"/>
<feature type="chain" id="PRO_5010989766" description="Peptidoglycan hydrolase PcsB coiled-coil domain-containing protein" evidence="4">
    <location>
        <begin position="33"/>
        <end position="363"/>
    </location>
</feature>
<organism evidence="6 7">
    <name type="scientific">Enorma massiliensis</name>
    <dbReference type="NCBI Taxonomy" id="1472761"/>
    <lineage>
        <taxon>Bacteria</taxon>
        <taxon>Bacillati</taxon>
        <taxon>Actinomycetota</taxon>
        <taxon>Coriobacteriia</taxon>
        <taxon>Coriobacteriales</taxon>
        <taxon>Coriobacteriaceae</taxon>
        <taxon>Enorma</taxon>
    </lineage>
</organism>
<dbReference type="Gene3D" id="6.10.250.3150">
    <property type="match status" value="1"/>
</dbReference>
<feature type="region of interest" description="Disordered" evidence="3">
    <location>
        <begin position="154"/>
        <end position="228"/>
    </location>
</feature>